<dbReference type="Pfam" id="PF00989">
    <property type="entry name" value="PAS"/>
    <property type="match status" value="1"/>
</dbReference>
<dbReference type="InterPro" id="IPR002197">
    <property type="entry name" value="HTH_Fis"/>
</dbReference>
<dbReference type="Pfam" id="PF25601">
    <property type="entry name" value="AAA_lid_14"/>
    <property type="match status" value="1"/>
</dbReference>
<evidence type="ECO:0000256" key="4">
    <source>
        <dbReference type="ARBA" id="ARBA00023163"/>
    </source>
</evidence>
<dbReference type="PROSITE" id="PS00688">
    <property type="entry name" value="SIGMA54_INTERACT_3"/>
    <property type="match status" value="1"/>
</dbReference>
<dbReference type="NCBIfam" id="TIGR00229">
    <property type="entry name" value="sensory_box"/>
    <property type="match status" value="1"/>
</dbReference>
<dbReference type="InterPro" id="IPR025662">
    <property type="entry name" value="Sigma_54_int_dom_ATP-bd_1"/>
</dbReference>
<dbReference type="CDD" id="cd00009">
    <property type="entry name" value="AAA"/>
    <property type="match status" value="1"/>
</dbReference>
<dbReference type="InterPro" id="IPR002078">
    <property type="entry name" value="Sigma_54_int"/>
</dbReference>
<dbReference type="InterPro" id="IPR013767">
    <property type="entry name" value="PAS_fold"/>
</dbReference>
<reference evidence="8" key="1">
    <citation type="submission" date="2016-11" db="EMBL/GenBank/DDBJ databases">
        <authorList>
            <person name="Varghese N."/>
            <person name="Submissions S."/>
        </authorList>
    </citation>
    <scope>NUCLEOTIDE SEQUENCE [LARGE SCALE GENOMIC DNA]</scope>
    <source>
        <strain evidence="8">DSM 14826</strain>
    </source>
</reference>
<dbReference type="PROSITE" id="PS50045">
    <property type="entry name" value="SIGMA54_INTERACT_4"/>
    <property type="match status" value="1"/>
</dbReference>
<dbReference type="InterPro" id="IPR000014">
    <property type="entry name" value="PAS"/>
</dbReference>
<gene>
    <name evidence="7" type="ORF">SAMN02745227_00556</name>
</gene>
<evidence type="ECO:0000256" key="1">
    <source>
        <dbReference type="ARBA" id="ARBA00022741"/>
    </source>
</evidence>
<dbReference type="SUPFAM" id="SSF46689">
    <property type="entry name" value="Homeodomain-like"/>
    <property type="match status" value="1"/>
</dbReference>
<dbReference type="Gene3D" id="1.10.8.60">
    <property type="match status" value="1"/>
</dbReference>
<dbReference type="InterPro" id="IPR025944">
    <property type="entry name" value="Sigma_54_int_dom_CS"/>
</dbReference>
<dbReference type="SMART" id="SM00091">
    <property type="entry name" value="PAS"/>
    <property type="match status" value="1"/>
</dbReference>
<dbReference type="Gene3D" id="3.40.50.300">
    <property type="entry name" value="P-loop containing nucleotide triphosphate hydrolases"/>
    <property type="match status" value="1"/>
</dbReference>
<dbReference type="Pfam" id="PF02954">
    <property type="entry name" value="HTH_8"/>
    <property type="match status" value="1"/>
</dbReference>
<dbReference type="CDD" id="cd00130">
    <property type="entry name" value="PAS"/>
    <property type="match status" value="1"/>
</dbReference>
<keyword evidence="5" id="KW-0175">Coiled coil</keyword>
<keyword evidence="3" id="KW-0805">Transcription regulation</keyword>
<dbReference type="SMART" id="SM00382">
    <property type="entry name" value="AAA"/>
    <property type="match status" value="1"/>
</dbReference>
<accession>A0A1M6LLC2</accession>
<keyword evidence="2" id="KW-0067">ATP-binding</keyword>
<organism evidence="7 8">
    <name type="scientific">Anaerobranca californiensis DSM 14826</name>
    <dbReference type="NCBI Taxonomy" id="1120989"/>
    <lineage>
        <taxon>Bacteria</taxon>
        <taxon>Bacillati</taxon>
        <taxon>Bacillota</taxon>
        <taxon>Clostridia</taxon>
        <taxon>Eubacteriales</taxon>
        <taxon>Proteinivoracaceae</taxon>
        <taxon>Anaerobranca</taxon>
    </lineage>
</organism>
<dbReference type="PRINTS" id="PR01590">
    <property type="entry name" value="HTHFIS"/>
</dbReference>
<dbReference type="RefSeq" id="WP_143270509.1">
    <property type="nucleotide sequence ID" value="NZ_FRAI01000005.1"/>
</dbReference>
<dbReference type="InterPro" id="IPR058031">
    <property type="entry name" value="AAA_lid_NorR"/>
</dbReference>
<dbReference type="Gene3D" id="1.10.10.60">
    <property type="entry name" value="Homeodomain-like"/>
    <property type="match status" value="1"/>
</dbReference>
<dbReference type="InterPro" id="IPR035965">
    <property type="entry name" value="PAS-like_dom_sf"/>
</dbReference>
<dbReference type="PROSITE" id="PS00675">
    <property type="entry name" value="SIGMA54_INTERACT_1"/>
    <property type="match status" value="1"/>
</dbReference>
<name>A0A1M6LLC2_9FIRM</name>
<dbReference type="STRING" id="1120989.SAMN02745227_00556"/>
<dbReference type="Gene3D" id="3.30.450.20">
    <property type="entry name" value="PAS domain"/>
    <property type="match status" value="1"/>
</dbReference>
<dbReference type="PANTHER" id="PTHR32071">
    <property type="entry name" value="TRANSCRIPTIONAL REGULATORY PROTEIN"/>
    <property type="match status" value="1"/>
</dbReference>
<dbReference type="GO" id="GO:0043565">
    <property type="term" value="F:sequence-specific DNA binding"/>
    <property type="evidence" value="ECO:0007669"/>
    <property type="project" value="InterPro"/>
</dbReference>
<dbReference type="GO" id="GO:0005524">
    <property type="term" value="F:ATP binding"/>
    <property type="evidence" value="ECO:0007669"/>
    <property type="project" value="UniProtKB-KW"/>
</dbReference>
<dbReference type="SUPFAM" id="SSF52540">
    <property type="entry name" value="P-loop containing nucleoside triphosphate hydrolases"/>
    <property type="match status" value="1"/>
</dbReference>
<dbReference type="GO" id="GO:0006355">
    <property type="term" value="P:regulation of DNA-templated transcription"/>
    <property type="evidence" value="ECO:0007669"/>
    <property type="project" value="InterPro"/>
</dbReference>
<dbReference type="AlphaFoldDB" id="A0A1M6LLC2"/>
<dbReference type="OrthoDB" id="9803970at2"/>
<dbReference type="SUPFAM" id="SSF55785">
    <property type="entry name" value="PYP-like sensor domain (PAS domain)"/>
    <property type="match status" value="1"/>
</dbReference>
<sequence length="467" mass="53047">MGNRQSNLEELQKLRESIEMMEELLDNAYYGMVLVDTEGYIVKWNYEKLLGISEKEVLGKHVKDVIPNTRLHIVAKTGVKELCDIQEIHGKKVITSRIPIIKGGKSLGAAGTVLFSDISELQALAKKVQILEDTLNKYKGEVSKLYQARFTFDDIVSNNLKMIELKTIAKRVAKTNSTVLIQGESGTGKELFAHAIHRESLRKYGNFVSVNCAAIPKELLESELFGYEEGAFTGSKKGGKMGKFELAIGGTIFLDEIGSMPLDMQSKILRVLEMKEFERVGGNKPIKLDTRIIAATNENLEEEIVKGNFRKDLYYRLNIIKLEIPPLRERIEDVEILSKNILIKLALDLNMKEKTLTKDAVEALKNYHWPGNIRELRNVLERAVNLTSKPVIEIKDLPDSFKDKLPIKKGDVKSHSLKEKLEEFEKDILKKAIEEAGGNKTLAAQHLKIHRTSLYKKLEKYRMTEYM</sequence>
<keyword evidence="4" id="KW-0804">Transcription</keyword>
<dbReference type="EMBL" id="FRAI01000005">
    <property type="protein sequence ID" value="SHJ71989.1"/>
    <property type="molecule type" value="Genomic_DNA"/>
</dbReference>
<dbReference type="Proteomes" id="UP000243547">
    <property type="component" value="Unassembled WGS sequence"/>
</dbReference>
<evidence type="ECO:0000256" key="2">
    <source>
        <dbReference type="ARBA" id="ARBA00022840"/>
    </source>
</evidence>
<dbReference type="FunFam" id="3.40.50.300:FF:000006">
    <property type="entry name" value="DNA-binding transcriptional regulator NtrC"/>
    <property type="match status" value="1"/>
</dbReference>
<dbReference type="InterPro" id="IPR009057">
    <property type="entry name" value="Homeodomain-like_sf"/>
</dbReference>
<proteinExistence type="predicted"/>
<feature type="coiled-coil region" evidence="5">
    <location>
        <begin position="121"/>
        <end position="148"/>
    </location>
</feature>
<evidence type="ECO:0000313" key="8">
    <source>
        <dbReference type="Proteomes" id="UP000243547"/>
    </source>
</evidence>
<evidence type="ECO:0000259" key="6">
    <source>
        <dbReference type="PROSITE" id="PS50045"/>
    </source>
</evidence>
<evidence type="ECO:0000256" key="3">
    <source>
        <dbReference type="ARBA" id="ARBA00023015"/>
    </source>
</evidence>
<dbReference type="Pfam" id="PF00158">
    <property type="entry name" value="Sigma54_activat"/>
    <property type="match status" value="1"/>
</dbReference>
<evidence type="ECO:0000313" key="7">
    <source>
        <dbReference type="EMBL" id="SHJ71989.1"/>
    </source>
</evidence>
<feature type="domain" description="Sigma-54 factor interaction" evidence="6">
    <location>
        <begin position="155"/>
        <end position="385"/>
    </location>
</feature>
<dbReference type="InterPro" id="IPR027417">
    <property type="entry name" value="P-loop_NTPase"/>
</dbReference>
<evidence type="ECO:0000256" key="5">
    <source>
        <dbReference type="SAM" id="Coils"/>
    </source>
</evidence>
<keyword evidence="8" id="KW-1185">Reference proteome</keyword>
<protein>
    <submittedName>
        <fullName evidence="7">PAS domain S-box-containing protein</fullName>
    </submittedName>
</protein>
<keyword evidence="1" id="KW-0547">Nucleotide-binding</keyword>
<dbReference type="InterPro" id="IPR003593">
    <property type="entry name" value="AAA+_ATPase"/>
</dbReference>